<dbReference type="WBParaSite" id="L893_g27161.t1">
    <property type="protein sequence ID" value="L893_g27161.t1"/>
    <property type="gene ID" value="L893_g27161"/>
</dbReference>
<evidence type="ECO:0000313" key="1">
    <source>
        <dbReference type="Proteomes" id="UP000095287"/>
    </source>
</evidence>
<accession>A0A1I7ZJG3</accession>
<protein>
    <submittedName>
        <fullName evidence="2">Peptidase_S15 domain-containing protein</fullName>
    </submittedName>
</protein>
<evidence type="ECO:0000313" key="2">
    <source>
        <dbReference type="WBParaSite" id="L893_g27161.t1"/>
    </source>
</evidence>
<proteinExistence type="predicted"/>
<name>A0A1I7ZJG3_9BILA</name>
<reference evidence="2" key="1">
    <citation type="submission" date="2016-11" db="UniProtKB">
        <authorList>
            <consortium name="WormBaseParasite"/>
        </authorList>
    </citation>
    <scope>IDENTIFICATION</scope>
</reference>
<dbReference type="Proteomes" id="UP000095287">
    <property type="component" value="Unplaced"/>
</dbReference>
<sequence length="94" mass="10497">MKIEKRPNPAPILVLPYSDVGLPDFAEYKYADAAKFIANESIRPVFCSSTPLVRTFTRVYLSSNHVPYLKLLVSSYVLNRLQSGYASYDGTASC</sequence>
<dbReference type="AlphaFoldDB" id="A0A1I7ZJG3"/>
<organism evidence="1 2">
    <name type="scientific">Steinernema glaseri</name>
    <dbReference type="NCBI Taxonomy" id="37863"/>
    <lineage>
        <taxon>Eukaryota</taxon>
        <taxon>Metazoa</taxon>
        <taxon>Ecdysozoa</taxon>
        <taxon>Nematoda</taxon>
        <taxon>Chromadorea</taxon>
        <taxon>Rhabditida</taxon>
        <taxon>Tylenchina</taxon>
        <taxon>Panagrolaimomorpha</taxon>
        <taxon>Strongyloidoidea</taxon>
        <taxon>Steinernematidae</taxon>
        <taxon>Steinernema</taxon>
    </lineage>
</organism>
<keyword evidence="1" id="KW-1185">Reference proteome</keyword>